<keyword evidence="9" id="KW-0067">ATP-binding</keyword>
<dbReference type="GO" id="GO:0000155">
    <property type="term" value="F:phosphorelay sensor kinase activity"/>
    <property type="evidence" value="ECO:0007669"/>
    <property type="project" value="InterPro"/>
</dbReference>
<dbReference type="EC" id="2.7.13.3" evidence="3"/>
<evidence type="ECO:0000256" key="4">
    <source>
        <dbReference type="ARBA" id="ARBA00022475"/>
    </source>
</evidence>
<dbReference type="SUPFAM" id="SSF47384">
    <property type="entry name" value="Homodimeric domain of signal transducing histidine kinase"/>
    <property type="match status" value="1"/>
</dbReference>
<dbReference type="OrthoDB" id="9813151at2"/>
<dbReference type="PANTHER" id="PTHR45453">
    <property type="entry name" value="PHOSPHATE REGULON SENSOR PROTEIN PHOR"/>
    <property type="match status" value="1"/>
</dbReference>
<evidence type="ECO:0000256" key="1">
    <source>
        <dbReference type="ARBA" id="ARBA00000085"/>
    </source>
</evidence>
<dbReference type="InterPro" id="IPR036097">
    <property type="entry name" value="HisK_dim/P_sf"/>
</dbReference>
<comment type="subcellular location">
    <subcellularLocation>
        <location evidence="2">Cell membrane</location>
    </subcellularLocation>
</comment>
<dbReference type="Pfam" id="PF02518">
    <property type="entry name" value="HATPase_c"/>
    <property type="match status" value="1"/>
</dbReference>
<dbReference type="EMBL" id="FZMO01000334">
    <property type="protein sequence ID" value="SNQ50049.1"/>
    <property type="molecule type" value="Genomic_DNA"/>
</dbReference>
<dbReference type="GO" id="GO:0004721">
    <property type="term" value="F:phosphoprotein phosphatase activity"/>
    <property type="evidence" value="ECO:0007669"/>
    <property type="project" value="TreeGrafter"/>
</dbReference>
<evidence type="ECO:0000256" key="11">
    <source>
        <dbReference type="ARBA" id="ARBA00023136"/>
    </source>
</evidence>
<reference evidence="15 16" key="1">
    <citation type="submission" date="2017-06" db="EMBL/GenBank/DDBJ databases">
        <authorList>
            <person name="Kim H.J."/>
            <person name="Triplett B.A."/>
        </authorList>
    </citation>
    <scope>NUCLEOTIDE SEQUENCE [LARGE SCALE GENOMIC DNA]</scope>
    <source>
        <strain evidence="15">FRACA_ARgP5</strain>
    </source>
</reference>
<feature type="compositionally biased region" description="Basic and acidic residues" evidence="13">
    <location>
        <begin position="447"/>
        <end position="458"/>
    </location>
</feature>
<dbReference type="FunFam" id="3.30.565.10:FF:000006">
    <property type="entry name" value="Sensor histidine kinase WalK"/>
    <property type="match status" value="1"/>
</dbReference>
<dbReference type="SMART" id="SM00388">
    <property type="entry name" value="HisKA"/>
    <property type="match status" value="1"/>
</dbReference>
<evidence type="ECO:0000256" key="10">
    <source>
        <dbReference type="ARBA" id="ARBA00023012"/>
    </source>
</evidence>
<dbReference type="FunFam" id="1.10.287.130:FF:000008">
    <property type="entry name" value="Two-component sensor histidine kinase"/>
    <property type="match status" value="1"/>
</dbReference>
<keyword evidence="11" id="KW-0472">Membrane</keyword>
<evidence type="ECO:0000256" key="3">
    <source>
        <dbReference type="ARBA" id="ARBA00012438"/>
    </source>
</evidence>
<proteinExistence type="predicted"/>
<dbReference type="GO" id="GO:0005886">
    <property type="term" value="C:plasma membrane"/>
    <property type="evidence" value="ECO:0007669"/>
    <property type="project" value="UniProtKB-SubCell"/>
</dbReference>
<dbReference type="SUPFAM" id="SSF55874">
    <property type="entry name" value="ATPase domain of HSP90 chaperone/DNA topoisomerase II/histidine kinase"/>
    <property type="match status" value="1"/>
</dbReference>
<keyword evidence="6 15" id="KW-0808">Transferase</keyword>
<dbReference type="InterPro" id="IPR036890">
    <property type="entry name" value="HATPase_C_sf"/>
</dbReference>
<dbReference type="PROSITE" id="PS50109">
    <property type="entry name" value="HIS_KIN"/>
    <property type="match status" value="1"/>
</dbReference>
<dbReference type="GO" id="GO:0005524">
    <property type="term" value="F:ATP binding"/>
    <property type="evidence" value="ECO:0007669"/>
    <property type="project" value="UniProtKB-KW"/>
</dbReference>
<dbReference type="PANTHER" id="PTHR45453:SF1">
    <property type="entry name" value="PHOSPHATE REGULON SENSOR PROTEIN PHOR"/>
    <property type="match status" value="1"/>
</dbReference>
<dbReference type="AlphaFoldDB" id="A0A2I2KWL0"/>
<feature type="region of interest" description="Disordered" evidence="13">
    <location>
        <begin position="391"/>
        <end position="480"/>
    </location>
</feature>
<dbReference type="PRINTS" id="PR00344">
    <property type="entry name" value="BCTRLSENSOR"/>
</dbReference>
<dbReference type="Gene3D" id="3.30.565.10">
    <property type="entry name" value="Histidine kinase-like ATPase, C-terminal domain"/>
    <property type="match status" value="1"/>
</dbReference>
<keyword evidence="4" id="KW-1003">Cell membrane</keyword>
<evidence type="ECO:0000256" key="2">
    <source>
        <dbReference type="ARBA" id="ARBA00004236"/>
    </source>
</evidence>
<dbReference type="CDD" id="cd00082">
    <property type="entry name" value="HisKA"/>
    <property type="match status" value="1"/>
</dbReference>
<keyword evidence="16" id="KW-1185">Reference proteome</keyword>
<name>A0A2I2KWL0_9ACTN</name>
<keyword evidence="5" id="KW-0597">Phosphoprotein</keyword>
<dbReference type="GO" id="GO:0016036">
    <property type="term" value="P:cellular response to phosphate starvation"/>
    <property type="evidence" value="ECO:0007669"/>
    <property type="project" value="TreeGrafter"/>
</dbReference>
<evidence type="ECO:0000256" key="5">
    <source>
        <dbReference type="ARBA" id="ARBA00022553"/>
    </source>
</evidence>
<dbReference type="SMART" id="SM00387">
    <property type="entry name" value="HATPase_c"/>
    <property type="match status" value="1"/>
</dbReference>
<dbReference type="InterPro" id="IPR005467">
    <property type="entry name" value="His_kinase_dom"/>
</dbReference>
<feature type="compositionally biased region" description="Pro residues" evidence="13">
    <location>
        <begin position="96"/>
        <end position="105"/>
    </location>
</feature>
<feature type="region of interest" description="Disordered" evidence="13">
    <location>
        <begin position="1"/>
        <end position="24"/>
    </location>
</feature>
<dbReference type="Proteomes" id="UP000234331">
    <property type="component" value="Unassembled WGS sequence"/>
</dbReference>
<dbReference type="Pfam" id="PF00512">
    <property type="entry name" value="HisKA"/>
    <property type="match status" value="1"/>
</dbReference>
<keyword evidence="8 15" id="KW-0418">Kinase</keyword>
<evidence type="ECO:0000256" key="8">
    <source>
        <dbReference type="ARBA" id="ARBA00022777"/>
    </source>
</evidence>
<dbReference type="RefSeq" id="WP_101833389.1">
    <property type="nucleotide sequence ID" value="NZ_FZMO01000334.1"/>
</dbReference>
<evidence type="ECO:0000256" key="9">
    <source>
        <dbReference type="ARBA" id="ARBA00022840"/>
    </source>
</evidence>
<evidence type="ECO:0000256" key="7">
    <source>
        <dbReference type="ARBA" id="ARBA00022741"/>
    </source>
</evidence>
<feature type="compositionally biased region" description="Gly residues" evidence="13">
    <location>
        <begin position="394"/>
        <end position="404"/>
    </location>
</feature>
<feature type="region of interest" description="Disordered" evidence="13">
    <location>
        <begin position="90"/>
        <end position="109"/>
    </location>
</feature>
<dbReference type="InterPro" id="IPR004358">
    <property type="entry name" value="Sig_transdc_His_kin-like_C"/>
</dbReference>
<keyword evidence="7" id="KW-0547">Nucleotide-binding</keyword>
<feature type="compositionally biased region" description="Low complexity" evidence="13">
    <location>
        <begin position="405"/>
        <end position="420"/>
    </location>
</feature>
<dbReference type="Gene3D" id="3.30.450.20">
    <property type="entry name" value="PAS domain"/>
    <property type="match status" value="1"/>
</dbReference>
<protein>
    <recommendedName>
        <fullName evidence="12">Sensor-like histidine kinase SenX3</fullName>
        <ecNumber evidence="3">2.7.13.3</ecNumber>
    </recommendedName>
</protein>
<organism evidence="15 16">
    <name type="scientific">Frankia canadensis</name>
    <dbReference type="NCBI Taxonomy" id="1836972"/>
    <lineage>
        <taxon>Bacteria</taxon>
        <taxon>Bacillati</taxon>
        <taxon>Actinomycetota</taxon>
        <taxon>Actinomycetes</taxon>
        <taxon>Frankiales</taxon>
        <taxon>Frankiaceae</taxon>
        <taxon>Frankia</taxon>
    </lineage>
</organism>
<evidence type="ECO:0000256" key="6">
    <source>
        <dbReference type="ARBA" id="ARBA00022679"/>
    </source>
</evidence>
<evidence type="ECO:0000256" key="13">
    <source>
        <dbReference type="SAM" id="MobiDB-lite"/>
    </source>
</evidence>
<comment type="catalytic activity">
    <reaction evidence="1">
        <text>ATP + protein L-histidine = ADP + protein N-phospho-L-histidine.</text>
        <dbReference type="EC" id="2.7.13.3"/>
    </reaction>
</comment>
<dbReference type="InterPro" id="IPR003661">
    <property type="entry name" value="HisK_dim/P_dom"/>
</dbReference>
<sequence>MTLVPGRTSPHSAPTGPDGGADEGAVLPARLVRRVLSGLPTGLVVLDSADRVVMVNTVARRMGVVRQDELALAELAELVRATRLAGSDRERQIDLPPVPEPPLTRPRPDQKALAVRTRARILDSAGHVAVILDDITESRRVEAVRRDFVANVSHELKTPVGALHVLAEAVAAASEDPVAVRRFASRMTHESARLARLVQEIIDLSRLQGAEPLPDLRPLPTAELLTEAVDRTRLAAQAHAISVAVIGDGGLRVLGDENQLVTAVANLLDNAISYSPRGTRVVLGVRRSGRTVEISVADEGIGISERDLERVFERFYRADPARSRATGGTGLGLAIVKHIATNHGGTVTVWSAEGAGSTFTLRLPLFTDDPAAVAPAEEHDVAETAETVETAGVDGSGGEAGSGSGEVASSGAAGRAAEAPGSGGTPEAGGVEVPAGSGATDEFGDVPDDHDARGDHGGRGVVASARSGSAGPSEVTGENR</sequence>
<keyword evidence="10" id="KW-0902">Two-component regulatory system</keyword>
<feature type="domain" description="Histidine kinase" evidence="14">
    <location>
        <begin position="151"/>
        <end position="367"/>
    </location>
</feature>
<evidence type="ECO:0000313" key="16">
    <source>
        <dbReference type="Proteomes" id="UP000234331"/>
    </source>
</evidence>
<dbReference type="InterPro" id="IPR050351">
    <property type="entry name" value="BphY/WalK/GraS-like"/>
</dbReference>
<dbReference type="InterPro" id="IPR003594">
    <property type="entry name" value="HATPase_dom"/>
</dbReference>
<accession>A0A2I2KWL0</accession>
<dbReference type="Gene3D" id="1.10.287.130">
    <property type="match status" value="1"/>
</dbReference>
<evidence type="ECO:0000313" key="15">
    <source>
        <dbReference type="EMBL" id="SNQ50049.1"/>
    </source>
</evidence>
<evidence type="ECO:0000259" key="14">
    <source>
        <dbReference type="PROSITE" id="PS50109"/>
    </source>
</evidence>
<dbReference type="CDD" id="cd00075">
    <property type="entry name" value="HATPase"/>
    <property type="match status" value="1"/>
</dbReference>
<evidence type="ECO:0000256" key="12">
    <source>
        <dbReference type="ARBA" id="ARBA00039401"/>
    </source>
</evidence>
<gene>
    <name evidence="15" type="ORF">FRACA_40077</name>
</gene>